<keyword evidence="10" id="KW-1015">Disulfide bond</keyword>
<evidence type="ECO:0000256" key="12">
    <source>
        <dbReference type="ARBA" id="ARBA00023326"/>
    </source>
</evidence>
<evidence type="ECO:0000256" key="10">
    <source>
        <dbReference type="ARBA" id="ARBA00023157"/>
    </source>
</evidence>
<keyword evidence="8" id="KW-0186">Copper</keyword>
<sequence length="576" mass="61705">MVAHASLSAALVGALATTVLGHGMVTSFKTDGKANQGFILDYYYAKVNGQPVPDIAAWYAENLDSGFVAPNEYQTAHINCHKNASPGTLTTSVSAGGTVQFNWPATWPHPYGPILTYIAKCSGDCTKADKSSLKWVKIEEAGIDYATQKWASQTLIDQGGVWTTKVPKSIAPGNYVFRHEIIALHGAGSPNGAQNYPQCFNIQITGSGTANPTGVAGTALYKSTDPGILFNPYTTITDYKIPGPALFSGTSADKTIKTFPLRPALPLLLLLRLDRPQPPKIPPPRINIHILHPYKPRPKPNLMAQPKHQHHRQRKTLHKKVLRPATHIPLLAIIPRQRRNGHPHLRNQHQTITREPQPTPQHPRLCLERHLAHLPPAVRPRLTQSHMRQTRTRPRKHGAQPADCQQPIKHGAVAVRVSQVRKRTDRRDGEHRDEGAAAAVDIGEYAWCLALLGEGRQGARRAEDGGVADGDDGDEDDAVHDGGEDGGAGALDGEDEGAGGGVGDAGGAEEARVGVGDEEPDEGEGDDIEEGDAPEDLFDGGGERLARVGGLGGGEADQFGAGEGEGRGHEDGAESL</sequence>
<evidence type="ECO:0000256" key="9">
    <source>
        <dbReference type="ARBA" id="ARBA00023033"/>
    </source>
</evidence>
<dbReference type="InterPro" id="IPR049892">
    <property type="entry name" value="AA9"/>
</dbReference>
<comment type="catalytic activity">
    <reaction evidence="14">
        <text>[(1-&gt;4)-beta-D-glucosyl]n+m + reduced acceptor + O2 = 4-dehydro-beta-D-glucosyl-[(1-&gt;4)-beta-D-glucosyl]n-1 + [(1-&gt;4)-beta-D-glucosyl]m + acceptor + H2O.</text>
        <dbReference type="EC" id="1.14.99.56"/>
    </reaction>
</comment>
<feature type="compositionally biased region" description="Acidic residues" evidence="16">
    <location>
        <begin position="516"/>
        <end position="538"/>
    </location>
</feature>
<dbReference type="GO" id="GO:0046872">
    <property type="term" value="F:metal ion binding"/>
    <property type="evidence" value="ECO:0007669"/>
    <property type="project" value="UniProtKB-KW"/>
</dbReference>
<dbReference type="Gene3D" id="2.70.50.70">
    <property type="match status" value="1"/>
</dbReference>
<keyword evidence="4" id="KW-0479">Metal-binding</keyword>
<feature type="domain" description="Auxiliary Activity family 9 catalytic" evidence="18">
    <location>
        <begin position="22"/>
        <end position="237"/>
    </location>
</feature>
<evidence type="ECO:0000256" key="6">
    <source>
        <dbReference type="ARBA" id="ARBA00023001"/>
    </source>
</evidence>
<evidence type="ECO:0000256" key="4">
    <source>
        <dbReference type="ARBA" id="ARBA00022723"/>
    </source>
</evidence>
<evidence type="ECO:0000259" key="18">
    <source>
        <dbReference type="Pfam" id="PF03443"/>
    </source>
</evidence>
<name>Q2GPR1_CHAGB</name>
<dbReference type="GO" id="GO:0004497">
    <property type="term" value="F:monooxygenase activity"/>
    <property type="evidence" value="ECO:0007669"/>
    <property type="project" value="UniProtKB-KW"/>
</dbReference>
<evidence type="ECO:0000313" key="20">
    <source>
        <dbReference type="Proteomes" id="UP000001056"/>
    </source>
</evidence>
<evidence type="ECO:0000256" key="13">
    <source>
        <dbReference type="ARBA" id="ARBA00044502"/>
    </source>
</evidence>
<evidence type="ECO:0000256" key="15">
    <source>
        <dbReference type="ARBA" id="ARBA00047174"/>
    </source>
</evidence>
<evidence type="ECO:0000256" key="7">
    <source>
        <dbReference type="ARBA" id="ARBA00023002"/>
    </source>
</evidence>
<dbReference type="PANTHER" id="PTHR33353">
    <property type="entry name" value="PUTATIVE (AFU_ORTHOLOGUE AFUA_1G12560)-RELATED"/>
    <property type="match status" value="1"/>
</dbReference>
<feature type="signal peptide" evidence="17">
    <location>
        <begin position="1"/>
        <end position="21"/>
    </location>
</feature>
<dbReference type="Pfam" id="PF03443">
    <property type="entry name" value="AA9"/>
    <property type="match status" value="1"/>
</dbReference>
<feature type="compositionally biased region" description="Basic residues" evidence="16">
    <location>
        <begin position="388"/>
        <end position="398"/>
    </location>
</feature>
<dbReference type="AlphaFoldDB" id="Q2GPR1"/>
<gene>
    <name evidence="19" type="ORF">CHGG_10043</name>
</gene>
<evidence type="ECO:0000256" key="11">
    <source>
        <dbReference type="ARBA" id="ARBA00023277"/>
    </source>
</evidence>
<feature type="chain" id="PRO_5004208321" description="lytic cellulose monooxygenase (C4-dehydrogenating)" evidence="17">
    <location>
        <begin position="22"/>
        <end position="576"/>
    </location>
</feature>
<keyword evidence="7" id="KW-0560">Oxidoreductase</keyword>
<dbReference type="PANTHER" id="PTHR33353:SF34">
    <property type="entry name" value="ENDO-BETA-1,4-GLUCANASE D"/>
    <property type="match status" value="1"/>
</dbReference>
<evidence type="ECO:0000256" key="8">
    <source>
        <dbReference type="ARBA" id="ARBA00023008"/>
    </source>
</evidence>
<evidence type="ECO:0000313" key="19">
    <source>
        <dbReference type="EMBL" id="EAQ83639.1"/>
    </source>
</evidence>
<keyword evidence="5 17" id="KW-0732">Signal</keyword>
<comment type="cofactor">
    <cofactor evidence="1">
        <name>Cu(2+)</name>
        <dbReference type="ChEBI" id="CHEBI:29036"/>
    </cofactor>
</comment>
<dbReference type="HOGENOM" id="CLU_473263_0_0_1"/>
<dbReference type="OrthoDB" id="4849160at2759"/>
<dbReference type="RefSeq" id="XP_001227970.1">
    <property type="nucleotide sequence ID" value="XM_001227969.1"/>
</dbReference>
<evidence type="ECO:0000256" key="1">
    <source>
        <dbReference type="ARBA" id="ARBA00001973"/>
    </source>
</evidence>
<keyword evidence="3" id="KW-0964">Secreted</keyword>
<dbReference type="GO" id="GO:0005576">
    <property type="term" value="C:extracellular region"/>
    <property type="evidence" value="ECO:0007669"/>
    <property type="project" value="UniProtKB-SubCell"/>
</dbReference>
<dbReference type="Proteomes" id="UP000001056">
    <property type="component" value="Unassembled WGS sequence"/>
</dbReference>
<evidence type="ECO:0000256" key="3">
    <source>
        <dbReference type="ARBA" id="ARBA00022525"/>
    </source>
</evidence>
<dbReference type="GO" id="GO:0030245">
    <property type="term" value="P:cellulose catabolic process"/>
    <property type="evidence" value="ECO:0007669"/>
    <property type="project" value="UniProtKB-KW"/>
</dbReference>
<protein>
    <recommendedName>
        <fullName evidence="15">lytic cellulose monooxygenase (C4-dehydrogenating)</fullName>
        <ecNumber evidence="15">1.14.99.56</ecNumber>
    </recommendedName>
</protein>
<dbReference type="InParanoid" id="Q2GPR1"/>
<feature type="region of interest" description="Disordered" evidence="16">
    <location>
        <begin position="461"/>
        <end position="576"/>
    </location>
</feature>
<feature type="compositionally biased region" description="Acidic residues" evidence="16">
    <location>
        <begin position="469"/>
        <end position="478"/>
    </location>
</feature>
<reference evidence="20" key="1">
    <citation type="journal article" date="2015" name="Genome Announc.">
        <title>Draft genome sequence of the cellulolytic fungus Chaetomium globosum.</title>
        <authorList>
            <person name="Cuomo C.A."/>
            <person name="Untereiner W.A."/>
            <person name="Ma L.-J."/>
            <person name="Grabherr M."/>
            <person name="Birren B.W."/>
        </authorList>
    </citation>
    <scope>NUCLEOTIDE SEQUENCE [LARGE SCALE GENOMIC DNA]</scope>
    <source>
        <strain evidence="20">ATCC 6205 / CBS 148.51 / DSM 1962 / NBRC 6347 / NRRL 1970</strain>
    </source>
</reference>
<evidence type="ECO:0000256" key="5">
    <source>
        <dbReference type="ARBA" id="ARBA00022729"/>
    </source>
</evidence>
<accession>Q2GPR1</accession>
<proteinExistence type="inferred from homology"/>
<keyword evidence="11" id="KW-0119">Carbohydrate metabolism</keyword>
<dbReference type="STRING" id="306901.Q2GPR1"/>
<dbReference type="InterPro" id="IPR005103">
    <property type="entry name" value="AA9_LPMO"/>
</dbReference>
<evidence type="ECO:0000256" key="17">
    <source>
        <dbReference type="SAM" id="SignalP"/>
    </source>
</evidence>
<dbReference type="CDD" id="cd21175">
    <property type="entry name" value="LPMO_AA9"/>
    <property type="match status" value="1"/>
</dbReference>
<keyword evidence="9" id="KW-0503">Monooxygenase</keyword>
<feature type="compositionally biased region" description="Basic and acidic residues" evidence="16">
    <location>
        <begin position="564"/>
        <end position="576"/>
    </location>
</feature>
<comment type="similarity">
    <text evidence="13">Belongs to the polysaccharide monooxygenase AA9 family.</text>
</comment>
<dbReference type="GeneID" id="4396170"/>
<dbReference type="VEuPathDB" id="FungiDB:CHGG_10043"/>
<keyword evidence="6" id="KW-0136">Cellulose degradation</keyword>
<evidence type="ECO:0000256" key="16">
    <source>
        <dbReference type="SAM" id="MobiDB-lite"/>
    </source>
</evidence>
<evidence type="ECO:0000256" key="2">
    <source>
        <dbReference type="ARBA" id="ARBA00004613"/>
    </source>
</evidence>
<dbReference type="EC" id="1.14.99.56" evidence="15"/>
<feature type="region of interest" description="Disordered" evidence="16">
    <location>
        <begin position="382"/>
        <end position="407"/>
    </location>
</feature>
<dbReference type="EMBL" id="CH408035">
    <property type="protein sequence ID" value="EAQ83639.1"/>
    <property type="molecule type" value="Genomic_DNA"/>
</dbReference>
<keyword evidence="20" id="KW-1185">Reference proteome</keyword>
<dbReference type="eggNOG" id="ENOG502RY3D">
    <property type="taxonomic scope" value="Eukaryota"/>
</dbReference>
<organism evidence="19 20">
    <name type="scientific">Chaetomium globosum (strain ATCC 6205 / CBS 148.51 / DSM 1962 / NBRC 6347 / NRRL 1970)</name>
    <name type="common">Soil fungus</name>
    <dbReference type="NCBI Taxonomy" id="306901"/>
    <lineage>
        <taxon>Eukaryota</taxon>
        <taxon>Fungi</taxon>
        <taxon>Dikarya</taxon>
        <taxon>Ascomycota</taxon>
        <taxon>Pezizomycotina</taxon>
        <taxon>Sordariomycetes</taxon>
        <taxon>Sordariomycetidae</taxon>
        <taxon>Sordariales</taxon>
        <taxon>Chaetomiaceae</taxon>
        <taxon>Chaetomium</taxon>
    </lineage>
</organism>
<keyword evidence="12" id="KW-0624">Polysaccharide degradation</keyword>
<comment type="subcellular location">
    <subcellularLocation>
        <location evidence="2">Secreted</location>
    </subcellularLocation>
</comment>
<evidence type="ECO:0000256" key="14">
    <source>
        <dbReference type="ARBA" id="ARBA00045077"/>
    </source>
</evidence>